<keyword evidence="6" id="KW-0812">Transmembrane</keyword>
<reference evidence="8 9" key="1">
    <citation type="submission" date="2023-03" db="EMBL/GenBank/DDBJ databases">
        <title>Genome insight into feeding habits of ladybird beetles.</title>
        <authorList>
            <person name="Li H.-S."/>
            <person name="Huang Y.-H."/>
            <person name="Pang H."/>
        </authorList>
    </citation>
    <scope>NUCLEOTIDE SEQUENCE [LARGE SCALE GENOMIC DNA]</scope>
    <source>
        <strain evidence="8">SYSU_2023b</strain>
        <tissue evidence="8">Whole body</tissue>
    </source>
</reference>
<evidence type="ECO:0000256" key="2">
    <source>
        <dbReference type="ARBA" id="ARBA00007118"/>
    </source>
</evidence>
<dbReference type="SUPFAM" id="SSF55469">
    <property type="entry name" value="FMN-dependent nitroreductase-like"/>
    <property type="match status" value="1"/>
</dbReference>
<keyword evidence="6" id="KW-0472">Membrane</keyword>
<evidence type="ECO:0000259" key="7">
    <source>
        <dbReference type="Pfam" id="PF00881"/>
    </source>
</evidence>
<keyword evidence="9" id="KW-1185">Reference proteome</keyword>
<gene>
    <name evidence="8" type="ORF">WA026_009896</name>
</gene>
<dbReference type="InterPro" id="IPR050627">
    <property type="entry name" value="Nitroreductase/BluB"/>
</dbReference>
<keyword evidence="6" id="KW-1133">Transmembrane helix</keyword>
<keyword evidence="3" id="KW-0285">Flavoprotein</keyword>
<evidence type="ECO:0000256" key="5">
    <source>
        <dbReference type="ARBA" id="ARBA00023002"/>
    </source>
</evidence>
<dbReference type="Proteomes" id="UP001431783">
    <property type="component" value="Unassembled WGS sequence"/>
</dbReference>
<dbReference type="EMBL" id="JARQZJ010000004">
    <property type="protein sequence ID" value="KAK9870934.1"/>
    <property type="molecule type" value="Genomic_DNA"/>
</dbReference>
<protein>
    <recommendedName>
        <fullName evidence="7">Nitroreductase domain-containing protein</fullName>
    </recommendedName>
</protein>
<organism evidence="8 9">
    <name type="scientific">Henosepilachna vigintioctopunctata</name>
    <dbReference type="NCBI Taxonomy" id="420089"/>
    <lineage>
        <taxon>Eukaryota</taxon>
        <taxon>Metazoa</taxon>
        <taxon>Ecdysozoa</taxon>
        <taxon>Arthropoda</taxon>
        <taxon>Hexapoda</taxon>
        <taxon>Insecta</taxon>
        <taxon>Pterygota</taxon>
        <taxon>Neoptera</taxon>
        <taxon>Endopterygota</taxon>
        <taxon>Coleoptera</taxon>
        <taxon>Polyphaga</taxon>
        <taxon>Cucujiformia</taxon>
        <taxon>Coccinelloidea</taxon>
        <taxon>Coccinellidae</taxon>
        <taxon>Epilachninae</taxon>
        <taxon>Epilachnini</taxon>
        <taxon>Henosepilachna</taxon>
    </lineage>
</organism>
<feature type="domain" description="Nitroreductase" evidence="7">
    <location>
        <begin position="93"/>
        <end position="261"/>
    </location>
</feature>
<dbReference type="FunFam" id="3.40.109.10:FF:000004">
    <property type="entry name" value="Iodotyrosine deiodinase 1"/>
    <property type="match status" value="1"/>
</dbReference>
<keyword evidence="4" id="KW-0288">FMN</keyword>
<keyword evidence="5" id="KW-0560">Oxidoreductase</keyword>
<accession>A0AAW1TKF6</accession>
<comment type="caution">
    <text evidence="8">The sequence shown here is derived from an EMBL/GenBank/DDBJ whole genome shotgun (WGS) entry which is preliminary data.</text>
</comment>
<evidence type="ECO:0000313" key="8">
    <source>
        <dbReference type="EMBL" id="KAK9870934.1"/>
    </source>
</evidence>
<dbReference type="GO" id="GO:0032553">
    <property type="term" value="F:ribonucleotide binding"/>
    <property type="evidence" value="ECO:0007669"/>
    <property type="project" value="UniProtKB-ARBA"/>
</dbReference>
<dbReference type="PANTHER" id="PTHR23026">
    <property type="entry name" value="NADPH NITROREDUCTASE"/>
    <property type="match status" value="1"/>
</dbReference>
<dbReference type="GO" id="GO:0005886">
    <property type="term" value="C:plasma membrane"/>
    <property type="evidence" value="ECO:0007669"/>
    <property type="project" value="TreeGrafter"/>
</dbReference>
<name>A0AAW1TKF6_9CUCU</name>
<evidence type="ECO:0000313" key="9">
    <source>
        <dbReference type="Proteomes" id="UP001431783"/>
    </source>
</evidence>
<evidence type="ECO:0000256" key="4">
    <source>
        <dbReference type="ARBA" id="ARBA00022643"/>
    </source>
</evidence>
<dbReference type="GO" id="GO:0140616">
    <property type="term" value="F:iodotyrosine deiodinase activity"/>
    <property type="evidence" value="ECO:0007669"/>
    <property type="project" value="UniProtKB-ARBA"/>
</dbReference>
<dbReference type="InterPro" id="IPR000415">
    <property type="entry name" value="Nitroreductase-like"/>
</dbReference>
<comment type="similarity">
    <text evidence="2">Belongs to the nitroreductase family.</text>
</comment>
<dbReference type="CDD" id="cd02144">
    <property type="entry name" value="iodotyrosine_dehalogenase"/>
    <property type="match status" value="1"/>
</dbReference>
<dbReference type="PANTHER" id="PTHR23026:SF90">
    <property type="entry name" value="IODOTYROSINE DEIODINASE 1"/>
    <property type="match status" value="1"/>
</dbReference>
<proteinExistence type="inferred from homology"/>
<dbReference type="GO" id="GO:0006570">
    <property type="term" value="P:tyrosine metabolic process"/>
    <property type="evidence" value="ECO:0007669"/>
    <property type="project" value="TreeGrafter"/>
</dbReference>
<comment type="cofactor">
    <cofactor evidence="1">
        <name>FMN</name>
        <dbReference type="ChEBI" id="CHEBI:58210"/>
    </cofactor>
</comment>
<feature type="transmembrane region" description="Helical" evidence="6">
    <location>
        <begin position="6"/>
        <end position="26"/>
    </location>
</feature>
<evidence type="ECO:0000256" key="1">
    <source>
        <dbReference type="ARBA" id="ARBA00001917"/>
    </source>
</evidence>
<dbReference type="Pfam" id="PF00881">
    <property type="entry name" value="Nitroreductase"/>
    <property type="match status" value="1"/>
</dbReference>
<evidence type="ECO:0000256" key="3">
    <source>
        <dbReference type="ARBA" id="ARBA00022630"/>
    </source>
</evidence>
<dbReference type="AlphaFoldDB" id="A0AAW1TKF6"/>
<dbReference type="Gene3D" id="3.40.109.10">
    <property type="entry name" value="NADH Oxidase"/>
    <property type="match status" value="1"/>
</dbReference>
<sequence length="283" mass="32900">MIVENYWKYFLVPLIVYCVTYVIYLWRNDKKKKIFGNSGRTERVEFDDSDLGEQDDLSPALPEDLAHIPLKPEILPTDVMIRHSREFYEKMNKRRSIRNFSSRSFPKEIIYNIIRTAGTAPSGAHTEPWTFIVVESMDMKEKIREIIEEEEEMNYKKRMGKTWTTDLKPLKTNWVKEYLTVAPYIILVFKQTHSFKSDGTKKIHYYNEQSLSIAVGFLLAAIHSAGLYSLTSTPLNCGPAIRSLLNRPSTEKLVFLLPVGYPAENCLVPDLHRKPLNEIIVEY</sequence>
<dbReference type="InterPro" id="IPR029479">
    <property type="entry name" value="Nitroreductase"/>
</dbReference>
<evidence type="ECO:0000256" key="6">
    <source>
        <dbReference type="SAM" id="Phobius"/>
    </source>
</evidence>